<dbReference type="EMBL" id="QKZL01000003">
    <property type="protein sequence ID" value="PZX18523.1"/>
    <property type="molecule type" value="Genomic_DNA"/>
</dbReference>
<dbReference type="OrthoDB" id="7778431at2"/>
<reference evidence="1 2" key="1">
    <citation type="submission" date="2018-06" db="EMBL/GenBank/DDBJ databases">
        <title>Genomic Encyclopedia of Archaeal and Bacterial Type Strains, Phase II (KMG-II): from individual species to whole genera.</title>
        <authorList>
            <person name="Goeker M."/>
        </authorList>
    </citation>
    <scope>NUCLEOTIDE SEQUENCE [LARGE SCALE GENOMIC DNA]</scope>
    <source>
        <strain evidence="1 2">DSM 22009</strain>
    </source>
</reference>
<name>A0A2W7NGB1_9RHOB</name>
<organism evidence="1 2">
    <name type="scientific">Palleronia aestuarii</name>
    <dbReference type="NCBI Taxonomy" id="568105"/>
    <lineage>
        <taxon>Bacteria</taxon>
        <taxon>Pseudomonadati</taxon>
        <taxon>Pseudomonadota</taxon>
        <taxon>Alphaproteobacteria</taxon>
        <taxon>Rhodobacterales</taxon>
        <taxon>Roseobacteraceae</taxon>
        <taxon>Palleronia</taxon>
    </lineage>
</organism>
<proteinExistence type="predicted"/>
<evidence type="ECO:0000313" key="1">
    <source>
        <dbReference type="EMBL" id="PZX18523.1"/>
    </source>
</evidence>
<dbReference type="AlphaFoldDB" id="A0A2W7NGB1"/>
<dbReference type="RefSeq" id="WP_111536320.1">
    <property type="nucleotide sequence ID" value="NZ_QKZL01000003.1"/>
</dbReference>
<accession>A0A2W7NGB1</accession>
<comment type="caution">
    <text evidence="1">The sequence shown here is derived from an EMBL/GenBank/DDBJ whole genome shotgun (WGS) entry which is preliminary data.</text>
</comment>
<gene>
    <name evidence="1" type="ORF">LX81_01157</name>
</gene>
<dbReference type="Proteomes" id="UP000248916">
    <property type="component" value="Unassembled WGS sequence"/>
</dbReference>
<sequence>MAGRDTYDPNGVIAEAFAMEGLTKADCRSIFLDWVLSLGPEMRPEDGVSVLLSRHAAAPPGHPMVEVLKEALAAPPRRGRRGGSAGRFS</sequence>
<protein>
    <submittedName>
        <fullName evidence="1">Uncharacterized protein</fullName>
    </submittedName>
</protein>
<keyword evidence="2" id="KW-1185">Reference proteome</keyword>
<evidence type="ECO:0000313" key="2">
    <source>
        <dbReference type="Proteomes" id="UP000248916"/>
    </source>
</evidence>